<sequence>MSAWRVRGRDRRFWNELASLSVWDLRFSRPERGRRCSGGALIEGRQAHRCDFRVEKDYGRIMFPEHDVQPNGVHNFHDLLKTHGSHCLNHFLQVGHNDSFFVMFDFIQLRFVNG</sequence>
<accession>A0AAV4Q048</accession>
<evidence type="ECO:0000313" key="2">
    <source>
        <dbReference type="Proteomes" id="UP001054837"/>
    </source>
</evidence>
<name>A0AAV4Q048_9ARAC</name>
<evidence type="ECO:0000313" key="1">
    <source>
        <dbReference type="EMBL" id="GIY02365.1"/>
    </source>
</evidence>
<keyword evidence="2" id="KW-1185">Reference proteome</keyword>
<organism evidence="1 2">
    <name type="scientific">Caerostris darwini</name>
    <dbReference type="NCBI Taxonomy" id="1538125"/>
    <lineage>
        <taxon>Eukaryota</taxon>
        <taxon>Metazoa</taxon>
        <taxon>Ecdysozoa</taxon>
        <taxon>Arthropoda</taxon>
        <taxon>Chelicerata</taxon>
        <taxon>Arachnida</taxon>
        <taxon>Araneae</taxon>
        <taxon>Araneomorphae</taxon>
        <taxon>Entelegynae</taxon>
        <taxon>Araneoidea</taxon>
        <taxon>Araneidae</taxon>
        <taxon>Caerostris</taxon>
    </lineage>
</organism>
<dbReference type="Proteomes" id="UP001054837">
    <property type="component" value="Unassembled WGS sequence"/>
</dbReference>
<gene>
    <name evidence="1" type="ORF">CDAR_113201</name>
</gene>
<dbReference type="EMBL" id="BPLQ01003666">
    <property type="protein sequence ID" value="GIY02365.1"/>
    <property type="molecule type" value="Genomic_DNA"/>
</dbReference>
<protein>
    <submittedName>
        <fullName evidence="1">Uncharacterized protein</fullName>
    </submittedName>
</protein>
<comment type="caution">
    <text evidence="1">The sequence shown here is derived from an EMBL/GenBank/DDBJ whole genome shotgun (WGS) entry which is preliminary data.</text>
</comment>
<reference evidence="1 2" key="1">
    <citation type="submission" date="2021-06" db="EMBL/GenBank/DDBJ databases">
        <title>Caerostris darwini draft genome.</title>
        <authorList>
            <person name="Kono N."/>
            <person name="Arakawa K."/>
        </authorList>
    </citation>
    <scope>NUCLEOTIDE SEQUENCE [LARGE SCALE GENOMIC DNA]</scope>
</reference>
<dbReference type="AlphaFoldDB" id="A0AAV4Q048"/>
<proteinExistence type="predicted"/>